<dbReference type="GO" id="GO:0005975">
    <property type="term" value="P:carbohydrate metabolic process"/>
    <property type="evidence" value="ECO:0007669"/>
    <property type="project" value="InterPro"/>
</dbReference>
<dbReference type="RefSeq" id="WP_116854113.1">
    <property type="nucleotide sequence ID" value="NZ_QTJV01000004.1"/>
</dbReference>
<organism evidence="5 6">
    <name type="scientific">Chitinophaga silvisoli</name>
    <dbReference type="NCBI Taxonomy" id="2291814"/>
    <lineage>
        <taxon>Bacteria</taxon>
        <taxon>Pseudomonadati</taxon>
        <taxon>Bacteroidota</taxon>
        <taxon>Chitinophagia</taxon>
        <taxon>Chitinophagales</taxon>
        <taxon>Chitinophagaceae</taxon>
        <taxon>Chitinophaga</taxon>
    </lineage>
</organism>
<dbReference type="Proteomes" id="UP000261174">
    <property type="component" value="Unassembled WGS sequence"/>
</dbReference>
<feature type="domain" description="Alpha fucosidase A-like C-terminal" evidence="3">
    <location>
        <begin position="689"/>
        <end position="753"/>
    </location>
</feature>
<dbReference type="OrthoDB" id="9768507at2"/>
<dbReference type="AlphaFoldDB" id="A0A3E1P326"/>
<dbReference type="InterPro" id="IPR016518">
    <property type="entry name" value="Alpha-L-fucosidase"/>
</dbReference>
<evidence type="ECO:0000259" key="2">
    <source>
        <dbReference type="Pfam" id="PF14498"/>
    </source>
</evidence>
<dbReference type="InterPro" id="IPR027414">
    <property type="entry name" value="GH95_N_dom"/>
</dbReference>
<dbReference type="Pfam" id="PF21307">
    <property type="entry name" value="Glyco_hydro_95_C"/>
    <property type="match status" value="1"/>
</dbReference>
<evidence type="ECO:0000313" key="5">
    <source>
        <dbReference type="EMBL" id="RFM34530.1"/>
    </source>
</evidence>
<dbReference type="InterPro" id="IPR054363">
    <property type="entry name" value="GH95_cat"/>
</dbReference>
<reference evidence="5 6" key="1">
    <citation type="submission" date="2018-08" db="EMBL/GenBank/DDBJ databases">
        <title>Chitinophaga sp. K20C18050901, a novel bacterium isolated from forest soil.</title>
        <authorList>
            <person name="Wang C."/>
        </authorList>
    </citation>
    <scope>NUCLEOTIDE SEQUENCE [LARGE SCALE GENOMIC DNA]</scope>
    <source>
        <strain evidence="5 6">K20C18050901</strain>
    </source>
</reference>
<evidence type="ECO:0000259" key="4">
    <source>
        <dbReference type="Pfam" id="PF22124"/>
    </source>
</evidence>
<dbReference type="Gene3D" id="1.50.10.10">
    <property type="match status" value="1"/>
</dbReference>
<protein>
    <submittedName>
        <fullName evidence="5">Glycoside hydrolase family 95 protein</fullName>
    </submittedName>
</protein>
<dbReference type="PANTHER" id="PTHR31084:SF0">
    <property type="entry name" value="ALPHA-L-FUCOSIDASE 2"/>
    <property type="match status" value="1"/>
</dbReference>
<dbReference type="GO" id="GO:0004560">
    <property type="term" value="F:alpha-L-fucosidase activity"/>
    <property type="evidence" value="ECO:0007669"/>
    <property type="project" value="InterPro"/>
</dbReference>
<gene>
    <name evidence="5" type="ORF">DXN04_14755</name>
</gene>
<evidence type="ECO:0000259" key="3">
    <source>
        <dbReference type="Pfam" id="PF21307"/>
    </source>
</evidence>
<dbReference type="PIRSF" id="PIRSF007663">
    <property type="entry name" value="UCP007663"/>
    <property type="match status" value="1"/>
</dbReference>
<feature type="domain" description="Glycosyl hydrolase family 95 N-terminal" evidence="2">
    <location>
        <begin position="25"/>
        <end position="261"/>
    </location>
</feature>
<dbReference type="Gene3D" id="2.70.98.50">
    <property type="entry name" value="putative glycoside hydrolase family protein from bacillus halodurans"/>
    <property type="match status" value="1"/>
</dbReference>
<keyword evidence="5" id="KW-0378">Hydrolase</keyword>
<dbReference type="SUPFAM" id="SSF48208">
    <property type="entry name" value="Six-hairpin glycosidases"/>
    <property type="match status" value="1"/>
</dbReference>
<feature type="chain" id="PRO_5017597049" evidence="1">
    <location>
        <begin position="19"/>
        <end position="810"/>
    </location>
</feature>
<feature type="domain" description="Glycosyl hydrolase family 95 catalytic" evidence="4">
    <location>
        <begin position="285"/>
        <end position="687"/>
    </location>
</feature>
<dbReference type="Pfam" id="PF22124">
    <property type="entry name" value="Glyco_hydro_95_cat"/>
    <property type="match status" value="1"/>
</dbReference>
<evidence type="ECO:0000313" key="6">
    <source>
        <dbReference type="Proteomes" id="UP000261174"/>
    </source>
</evidence>
<dbReference type="EMBL" id="QTJV01000004">
    <property type="protein sequence ID" value="RFM34530.1"/>
    <property type="molecule type" value="Genomic_DNA"/>
</dbReference>
<name>A0A3E1P326_9BACT</name>
<dbReference type="InterPro" id="IPR008928">
    <property type="entry name" value="6-hairpin_glycosidase_sf"/>
</dbReference>
<dbReference type="Pfam" id="PF14498">
    <property type="entry name" value="Glyco_hyd_65N_2"/>
    <property type="match status" value="1"/>
</dbReference>
<feature type="signal peptide" evidence="1">
    <location>
        <begin position="1"/>
        <end position="18"/>
    </location>
</feature>
<dbReference type="InterPro" id="IPR049053">
    <property type="entry name" value="AFCA-like_C"/>
</dbReference>
<evidence type="ECO:0000256" key="1">
    <source>
        <dbReference type="SAM" id="SignalP"/>
    </source>
</evidence>
<keyword evidence="1" id="KW-0732">Signal</keyword>
<keyword evidence="6" id="KW-1185">Reference proteome</keyword>
<accession>A0A3E1P326</accession>
<dbReference type="PANTHER" id="PTHR31084">
    <property type="entry name" value="ALPHA-L-FUCOSIDASE 2"/>
    <property type="match status" value="1"/>
</dbReference>
<dbReference type="InterPro" id="IPR012341">
    <property type="entry name" value="6hp_glycosidase-like_sf"/>
</dbReference>
<proteinExistence type="predicted"/>
<comment type="caution">
    <text evidence="5">The sequence shown here is derived from an EMBL/GenBank/DDBJ whole genome shotgun (WGS) entry which is preliminary data.</text>
</comment>
<sequence length="810" mass="89103">MKKLFLLLSSLFALQTFAQQSGLKLWYRQPAGSVWTAALPVGNGRLGGMVYGNPDHEIIQLNESSVWTGSPNNNDNPDALAALPEIRRLIFAGKQKEAQELAAEKMQCKTSSGQMFQPVGNLNLHFPGHEQFSNYYRELDLNRAVATTRYTVKGVTYTREVFASVPAQAIVVQLGSSKAGSLSFSANFSTLQPDAPVKAGGDTLSVHGITGSHEGVEGKVVFHGLSKIVTNGQLSHNDTSITVSGATTALIYISIATNYINYQDISGDAAAKAAAYLKGASTKGFSALLQEHVAAYQHYFNRVSIDLGTSPAAKEPTDVRLKNFAHTYDPQFVALYFQFGRYLLISCSQPGGQPANLQGIWNAEMRPPWDSKYTININTEMNYWPAEKDNLPEMHTPLIQMVKELAVTGQNTARTMYGARGWVAHHNTDLWRITGPVDRIFWGVWSMGGAWLSQHLWDRFLYNGDTAYLRDVYPAIKGAALFFVDDLVPDPVHHWLVINPGTSPENAPKIRPGVSFDAGCTMDNQIVFDALSVAIRAANILQLDAALTDTLKLVRSKLPPMQVGQYGQLQEWMEDLDNPEDHHRHISHLYGLFPSTQISPYRHPELYSAANTTLLQRGDVSTGWSMGWKVNWWARLQNGEHALKLINNQLSPVGEHGGGTYTNLFDAHAPFQIDGNFGCTSGITEMLMQSHDGAIQLLPALPAEWKQGHINGLRARGGFTITALEWKDGKVVKLKIHSALGGNCRIRVPNALKGKGLVKAGGDNSNPFYEVVEIAQPIVKDASKVLPVQLAPTQLYDLPTQKGKEYILTN</sequence>